<gene>
    <name evidence="2" type="ORF">MEBOL_000143</name>
</gene>
<dbReference type="PANTHER" id="PTHR34107">
    <property type="entry name" value="SLL0198 PROTEIN-RELATED"/>
    <property type="match status" value="1"/>
</dbReference>
<evidence type="ECO:0000313" key="3">
    <source>
        <dbReference type="Proteomes" id="UP000217289"/>
    </source>
</evidence>
<reference evidence="2 3" key="1">
    <citation type="submission" date="2017-06" db="EMBL/GenBank/DDBJ databases">
        <authorList>
            <person name="Kim H.J."/>
            <person name="Triplett B.A."/>
        </authorList>
    </citation>
    <scope>NUCLEOTIDE SEQUENCE [LARGE SCALE GENOMIC DNA]</scope>
    <source>
        <strain evidence="2 3">DSM 14713</strain>
    </source>
</reference>
<dbReference type="InterPro" id="IPR008538">
    <property type="entry name" value="Uma2"/>
</dbReference>
<dbReference type="Pfam" id="PF05685">
    <property type="entry name" value="Uma2"/>
    <property type="match status" value="1"/>
</dbReference>
<feature type="domain" description="Putative restriction endonuclease" evidence="1">
    <location>
        <begin position="22"/>
        <end position="188"/>
    </location>
</feature>
<protein>
    <recommendedName>
        <fullName evidence="1">Putative restriction endonuclease domain-containing protein</fullName>
    </recommendedName>
</protein>
<dbReference type="Proteomes" id="UP000217289">
    <property type="component" value="Chromosome"/>
</dbReference>
<dbReference type="CDD" id="cd06260">
    <property type="entry name" value="DUF820-like"/>
    <property type="match status" value="1"/>
</dbReference>
<dbReference type="AlphaFoldDB" id="A0A286NUQ6"/>
<evidence type="ECO:0000259" key="1">
    <source>
        <dbReference type="Pfam" id="PF05685"/>
    </source>
</evidence>
<proteinExistence type="predicted"/>
<keyword evidence="3" id="KW-1185">Reference proteome</keyword>
<dbReference type="EMBL" id="CP022163">
    <property type="protein sequence ID" value="ATB26709.1"/>
    <property type="molecule type" value="Genomic_DNA"/>
</dbReference>
<sequence length="202" mass="22250">MEMEAGVGEHGDGMKRTPATYADLEALPSNVVGELIAGVLYASPRPASPHAVAASRLGGELMGPFDRGRNGPGGWVILDEPELHYEDDVLVPDLAGWRRERMARVPHVVGFTLAPDWVCEVLSPSTRTLDRTVKLPVYAREGVRHVWLLDPVARLLEVFRLEGTHYSLRETHSGAGPVHVEPFEALALELAYLWNEVSDARE</sequence>
<evidence type="ECO:0000313" key="2">
    <source>
        <dbReference type="EMBL" id="ATB26709.1"/>
    </source>
</evidence>
<organism evidence="2 3">
    <name type="scientific">Melittangium boletus DSM 14713</name>
    <dbReference type="NCBI Taxonomy" id="1294270"/>
    <lineage>
        <taxon>Bacteria</taxon>
        <taxon>Pseudomonadati</taxon>
        <taxon>Myxococcota</taxon>
        <taxon>Myxococcia</taxon>
        <taxon>Myxococcales</taxon>
        <taxon>Cystobacterineae</taxon>
        <taxon>Archangiaceae</taxon>
        <taxon>Melittangium</taxon>
    </lineage>
</organism>
<dbReference type="Gene3D" id="3.90.1570.10">
    <property type="entry name" value="tt1808, chain A"/>
    <property type="match status" value="1"/>
</dbReference>
<dbReference type="PANTHER" id="PTHR34107:SF4">
    <property type="entry name" value="SLL1222 PROTEIN"/>
    <property type="match status" value="1"/>
</dbReference>
<name>A0A286NUQ6_9BACT</name>
<accession>A0A286NUQ6</accession>
<dbReference type="SUPFAM" id="SSF52980">
    <property type="entry name" value="Restriction endonuclease-like"/>
    <property type="match status" value="1"/>
</dbReference>
<dbReference type="InterPro" id="IPR012296">
    <property type="entry name" value="Nuclease_put_TT1808"/>
</dbReference>
<dbReference type="InterPro" id="IPR011335">
    <property type="entry name" value="Restrct_endonuc-II-like"/>
</dbReference>
<dbReference type="KEGG" id="mbd:MEBOL_000143"/>